<evidence type="ECO:0000313" key="11">
    <source>
        <dbReference type="EMBL" id="ALU28954.1"/>
    </source>
</evidence>
<dbReference type="PaxDb" id="1435377-SUSAZ_03390"/>
<evidence type="ECO:0000256" key="6">
    <source>
        <dbReference type="ARBA" id="ARBA00022833"/>
    </source>
</evidence>
<dbReference type="Proteomes" id="UP000065473">
    <property type="component" value="Chromosome"/>
</dbReference>
<dbReference type="RefSeq" id="WP_011277634.1">
    <property type="nucleotide sequence ID" value="NZ_BHWZ01000001.1"/>
</dbReference>
<keyword evidence="7 9" id="KW-0457">Lysine biosynthesis</keyword>
<comment type="cofactor">
    <cofactor evidence="9">
        <name>Zn(2+)</name>
        <dbReference type="ChEBI" id="CHEBI:29105"/>
    </cofactor>
    <cofactor evidence="9">
        <name>Co(2+)</name>
        <dbReference type="ChEBI" id="CHEBI:48828"/>
    </cofactor>
    <text evidence="9">Binds 2 Zn(2+) or Co(2+) ions per subunit.</text>
</comment>
<dbReference type="GO" id="GO:0042450">
    <property type="term" value="P:L-arginine biosynthetic process via ornithine"/>
    <property type="evidence" value="ECO:0007669"/>
    <property type="project" value="UniProtKB-UniRule"/>
</dbReference>
<feature type="domain" description="Peptidase M20 dimerisation" evidence="10">
    <location>
        <begin position="157"/>
        <end position="246"/>
    </location>
</feature>
<feature type="binding site" evidence="9">
    <location>
        <position position="91"/>
    </location>
    <ligand>
        <name>Zn(2+)</name>
        <dbReference type="ChEBI" id="CHEBI:29105"/>
        <label>2</label>
    </ligand>
</feature>
<feature type="binding site" evidence="9">
    <location>
        <position position="317"/>
    </location>
    <ligand>
        <name>Zn(2+)</name>
        <dbReference type="ChEBI" id="CHEBI:29105"/>
        <label>2</label>
    </ligand>
</feature>
<dbReference type="GO" id="GO:0008270">
    <property type="term" value="F:zinc ion binding"/>
    <property type="evidence" value="ECO:0007669"/>
    <property type="project" value="UniProtKB-UniRule"/>
</dbReference>
<dbReference type="PANTHER" id="PTHR43808:SF28">
    <property type="entry name" value="[LYSW]-LYSINE_[LYSW]-ORNITHINE HYDROLASE"/>
    <property type="match status" value="1"/>
</dbReference>
<keyword evidence="1 9" id="KW-0963">Cytoplasm</keyword>
<dbReference type="OrthoDB" id="133929at2157"/>
<keyword evidence="5 9" id="KW-0378">Hydrolase</keyword>
<accession>A0A0U3F736</accession>
<dbReference type="UniPathway" id="UPA00068"/>
<feature type="binding site" evidence="9">
    <location>
        <position position="67"/>
    </location>
    <ligand>
        <name>Zn(2+)</name>
        <dbReference type="ChEBI" id="CHEBI:29105"/>
        <label>1</label>
    </ligand>
</feature>
<evidence type="ECO:0000256" key="2">
    <source>
        <dbReference type="ARBA" id="ARBA00022571"/>
    </source>
</evidence>
<dbReference type="EMBL" id="CP013694">
    <property type="protein sequence ID" value="ALU28954.1"/>
    <property type="molecule type" value="Genomic_DNA"/>
</dbReference>
<comment type="function">
    <text evidence="9">Catalyzes the release of L-lysine from [LysW]-gamma-L-lysine and the release of L-ornithine from [LysW]-L-ornithine.</text>
</comment>
<dbReference type="EMBL" id="CP013695">
    <property type="protein sequence ID" value="ALU31680.1"/>
    <property type="molecule type" value="Genomic_DNA"/>
</dbReference>
<feature type="binding site" evidence="9">
    <location>
        <position position="91"/>
    </location>
    <ligand>
        <name>Zn(2+)</name>
        <dbReference type="ChEBI" id="CHEBI:29105"/>
        <label>1</label>
    </ligand>
</feature>
<dbReference type="SUPFAM" id="SSF55031">
    <property type="entry name" value="Bacterial exopeptidase dimerisation domain"/>
    <property type="match status" value="1"/>
</dbReference>
<comment type="pathway">
    <text evidence="9">Amino-acid biosynthesis; L-lysine biosynthesis via AAA pathway; L-lysine from L-alpha-aminoadipate (Thermus route): step 5/5.</text>
</comment>
<dbReference type="InterPro" id="IPR010175">
    <property type="entry name" value="LysK"/>
</dbReference>
<dbReference type="OMA" id="NGEPSGW"/>
<dbReference type="GO" id="GO:0019878">
    <property type="term" value="P:lysine biosynthetic process via aminoadipic acid"/>
    <property type="evidence" value="ECO:0007669"/>
    <property type="project" value="UniProtKB-UniRule"/>
</dbReference>
<dbReference type="NCBIfam" id="NF001747">
    <property type="entry name" value="PRK00466.1"/>
    <property type="match status" value="1"/>
</dbReference>
<dbReference type="PANTHER" id="PTHR43808">
    <property type="entry name" value="ACETYLORNITHINE DEACETYLASE"/>
    <property type="match status" value="1"/>
</dbReference>
<dbReference type="EC" id="3.5.1.130" evidence="9"/>
<protein>
    <recommendedName>
        <fullName evidence="9">[LysW]-lysine/[LysW]-ornithine hydrolase</fullName>
        <ecNumber evidence="9">3.5.1.130</ecNumber>
    </recommendedName>
</protein>
<comment type="pathway">
    <text evidence="9">Amino-acid biosynthesis; L-arginine biosynthesis.</text>
</comment>
<evidence type="ECO:0000259" key="10">
    <source>
        <dbReference type="Pfam" id="PF07687"/>
    </source>
</evidence>
<feature type="binding site" evidence="9">
    <location>
        <position position="145"/>
    </location>
    <ligand>
        <name>Zn(2+)</name>
        <dbReference type="ChEBI" id="CHEBI:29105"/>
        <label>1</label>
    </ligand>
</feature>
<dbReference type="Proteomes" id="UP000060043">
    <property type="component" value="Chromosome"/>
</dbReference>
<evidence type="ECO:0000256" key="9">
    <source>
        <dbReference type="HAMAP-Rule" id="MF_01120"/>
    </source>
</evidence>
<keyword evidence="4 9" id="KW-0479">Metal-binding</keyword>
<dbReference type="STRING" id="1435377.SUSAZ_03390"/>
<comment type="catalytic activity">
    <reaction evidence="9">
        <text>[amino-group carrier protein]-C-terminal-gamma-(L-lysyl)-L-glutamate + H2O = [amino-group carrier protein]-C-terminal-L-glutamate + L-lysine</text>
        <dbReference type="Rhea" id="RHEA:48684"/>
        <dbReference type="Rhea" id="RHEA-COMP:9693"/>
        <dbReference type="Rhea" id="RHEA-COMP:9715"/>
        <dbReference type="ChEBI" id="CHEBI:15377"/>
        <dbReference type="ChEBI" id="CHEBI:32551"/>
        <dbReference type="ChEBI" id="CHEBI:78525"/>
        <dbReference type="ChEBI" id="CHEBI:78526"/>
        <dbReference type="EC" id="3.5.1.130"/>
    </reaction>
</comment>
<dbReference type="HAMAP" id="MF_01120">
    <property type="entry name" value="LysK"/>
    <property type="match status" value="1"/>
</dbReference>
<evidence type="ECO:0000256" key="8">
    <source>
        <dbReference type="ARBA" id="ARBA00023285"/>
    </source>
</evidence>
<comment type="subcellular location">
    <subcellularLocation>
        <location evidence="9">Cytoplasm</location>
    </subcellularLocation>
</comment>
<dbReference type="Gene3D" id="3.40.630.10">
    <property type="entry name" value="Zn peptidases"/>
    <property type="match status" value="1"/>
</dbReference>
<evidence type="ECO:0000313" key="13">
    <source>
        <dbReference type="Proteomes" id="UP000060043"/>
    </source>
</evidence>
<dbReference type="InterPro" id="IPR001261">
    <property type="entry name" value="ArgE/DapE_CS"/>
</dbReference>
<dbReference type="UniPathway" id="UPA00033">
    <property type="reaction ID" value="UER00039"/>
</dbReference>
<dbReference type="Pfam" id="PF07687">
    <property type="entry name" value="M20_dimer"/>
    <property type="match status" value="1"/>
</dbReference>
<dbReference type="Pfam" id="PF01546">
    <property type="entry name" value="Peptidase_M20"/>
    <property type="match status" value="1"/>
</dbReference>
<feature type="active site" evidence="9">
    <location>
        <position position="69"/>
    </location>
</feature>
<comment type="similarity">
    <text evidence="9">Belongs to the peptidase M20A family. LysK subfamily.</text>
</comment>
<dbReference type="GO" id="GO:0050897">
    <property type="term" value="F:cobalt ion binding"/>
    <property type="evidence" value="ECO:0007669"/>
    <property type="project" value="UniProtKB-UniRule"/>
</dbReference>
<keyword evidence="8 9" id="KW-0170">Cobalt</keyword>
<dbReference type="SUPFAM" id="SSF53187">
    <property type="entry name" value="Zn-dependent exopeptidases"/>
    <property type="match status" value="1"/>
</dbReference>
<feature type="binding site" evidence="9">
    <location>
        <position position="122"/>
    </location>
    <ligand>
        <name>Zn(2+)</name>
        <dbReference type="ChEBI" id="CHEBI:29105"/>
        <label>2</label>
    </ligand>
</feature>
<evidence type="ECO:0000256" key="1">
    <source>
        <dbReference type="ARBA" id="ARBA00022490"/>
    </source>
</evidence>
<dbReference type="InterPro" id="IPR050072">
    <property type="entry name" value="Peptidase_M20A"/>
</dbReference>
<dbReference type="NCBIfam" id="TIGR01902">
    <property type="entry name" value="dapE-lys-deAc"/>
    <property type="match status" value="1"/>
</dbReference>
<dbReference type="SMR" id="A0A0U3F736"/>
<dbReference type="GO" id="GO:0005737">
    <property type="term" value="C:cytoplasm"/>
    <property type="evidence" value="ECO:0007669"/>
    <property type="project" value="UniProtKB-SubCell"/>
</dbReference>
<gene>
    <name evidence="9" type="primary">lysK</name>
    <name evidence="11" type="ORF">ATY89_02630</name>
    <name evidence="12" type="ORF">ATZ20_05655</name>
</gene>
<dbReference type="Gene3D" id="3.30.70.360">
    <property type="match status" value="1"/>
</dbReference>
<name>A0A0U3F736_9CREN</name>
<dbReference type="InterPro" id="IPR036264">
    <property type="entry name" value="Bact_exopeptidase_dim_dom"/>
</dbReference>
<evidence type="ECO:0000313" key="12">
    <source>
        <dbReference type="EMBL" id="ALU31680.1"/>
    </source>
</evidence>
<keyword evidence="6 9" id="KW-0862">Zinc</keyword>
<dbReference type="InterPro" id="IPR002933">
    <property type="entry name" value="Peptidase_M20"/>
</dbReference>
<keyword evidence="3 9" id="KW-0028">Amino-acid biosynthesis</keyword>
<dbReference type="AlphaFoldDB" id="A0A0U3F736"/>
<sequence length="346" mass="38778">MFLEKDYLKLKIKQFLPEFLSIYTPSGEEYKAKDFFEKIASELDLSLQVTSTNSYLLGDGDILLVGHVDTVPGFINPKEEGEIIYGRGAVDDKGPLISMIIAASILNKNGYSVTVGALSDEENKSKGAREILRIGKKYDYIIVGEPTNTFGVVVEYRGVIHLDILCRARSEHSSSATSNLIFEIAKKIINTTRINTGYDDVSIVPTIFKSGEYLNVTPSNAVVHFDIRYSVRNSKDQIMSEIHREFEGCEIHEVEDISPVKVDVNSDIVKVFMRSIIKENYKPTILRKRGTSDMNILKDLALKGILAYGPGNSSLEHTDHEKISLDEIFIATKVYINAIEALWPKM</sequence>
<evidence type="ECO:0000313" key="14">
    <source>
        <dbReference type="Proteomes" id="UP000065473"/>
    </source>
</evidence>
<dbReference type="GO" id="GO:0016811">
    <property type="term" value="F:hydrolase activity, acting on carbon-nitrogen (but not peptide) bonds, in linear amides"/>
    <property type="evidence" value="ECO:0007669"/>
    <property type="project" value="UniProtKB-UniRule"/>
</dbReference>
<dbReference type="CDD" id="cd05653">
    <property type="entry name" value="M20_ArgE_LysK"/>
    <property type="match status" value="1"/>
</dbReference>
<evidence type="ECO:0000256" key="4">
    <source>
        <dbReference type="ARBA" id="ARBA00022723"/>
    </source>
</evidence>
<comment type="catalytic activity">
    <reaction evidence="9">
        <text>[amino-group carrier protein]-C-terminal-gamma-(L-ornithyl)-L-glutamate + H2O = [amino-group carrier protein]-C-terminal-L-glutamate + L-ornithine</text>
        <dbReference type="Rhea" id="RHEA:52676"/>
        <dbReference type="Rhea" id="RHEA-COMP:9693"/>
        <dbReference type="Rhea" id="RHEA-COMP:13328"/>
        <dbReference type="ChEBI" id="CHEBI:15377"/>
        <dbReference type="ChEBI" id="CHEBI:46911"/>
        <dbReference type="ChEBI" id="CHEBI:78525"/>
        <dbReference type="ChEBI" id="CHEBI:136763"/>
        <dbReference type="EC" id="3.5.1.132"/>
    </reaction>
</comment>
<dbReference type="PROSITE" id="PS00758">
    <property type="entry name" value="ARGE_DAPE_CPG2_1"/>
    <property type="match status" value="1"/>
</dbReference>
<evidence type="ECO:0000256" key="7">
    <source>
        <dbReference type="ARBA" id="ARBA00023154"/>
    </source>
</evidence>
<evidence type="ECO:0000256" key="5">
    <source>
        <dbReference type="ARBA" id="ARBA00022801"/>
    </source>
</evidence>
<dbReference type="PROSITE" id="PS00759">
    <property type="entry name" value="ARGE_DAPE_CPG2_2"/>
    <property type="match status" value="1"/>
</dbReference>
<evidence type="ECO:0000256" key="3">
    <source>
        <dbReference type="ARBA" id="ARBA00022605"/>
    </source>
</evidence>
<organism evidence="11 14">
    <name type="scientific">Sulfolobus acidocaldarius</name>
    <dbReference type="NCBI Taxonomy" id="2285"/>
    <lineage>
        <taxon>Archaea</taxon>
        <taxon>Thermoproteota</taxon>
        <taxon>Thermoprotei</taxon>
        <taxon>Sulfolobales</taxon>
        <taxon>Sulfolobaceae</taxon>
        <taxon>Sulfolobus</taxon>
    </lineage>
</organism>
<dbReference type="GeneID" id="14551274"/>
<reference evidence="13 14" key="1">
    <citation type="submission" date="2015-12" db="EMBL/GenBank/DDBJ databases">
        <title>A stable core within a dynamic pangenome in Sulfolobus acidocaldarius.</title>
        <authorList>
            <person name="Anderson R."/>
            <person name="Kouris A."/>
            <person name="Seward C."/>
            <person name="Campbell K."/>
            <person name="Whitaker R."/>
        </authorList>
    </citation>
    <scope>NUCLEOTIDE SEQUENCE [LARGE SCALE GENOMIC DNA]</scope>
    <source>
        <strain evidence="11 14">GG12-C01-09</strain>
        <strain evidence="12 13">NG05B_CO5_07</strain>
    </source>
</reference>
<proteinExistence type="inferred from homology"/>
<feature type="active site" description="Proton acceptor" evidence="9">
    <location>
        <position position="121"/>
    </location>
</feature>
<keyword evidence="2 9" id="KW-0055">Arginine biosynthesis</keyword>
<dbReference type="InterPro" id="IPR011650">
    <property type="entry name" value="Peptidase_M20_dimer"/>
</dbReference>